<dbReference type="AlphaFoldDB" id="A0A0P7B5N8"/>
<accession>A0A0P7B5N8</accession>
<evidence type="ECO:0000259" key="3">
    <source>
        <dbReference type="Pfam" id="PF04082"/>
    </source>
</evidence>
<dbReference type="PANTHER" id="PTHR31001">
    <property type="entry name" value="UNCHARACTERIZED TRANSCRIPTIONAL REGULATORY PROTEIN"/>
    <property type="match status" value="1"/>
</dbReference>
<evidence type="ECO:0000313" key="5">
    <source>
        <dbReference type="Proteomes" id="UP000050424"/>
    </source>
</evidence>
<comment type="caution">
    <text evidence="4">The sequence shown here is derived from an EMBL/GenBank/DDBJ whole genome shotgun (WGS) entry which is preliminary data.</text>
</comment>
<evidence type="ECO:0000256" key="2">
    <source>
        <dbReference type="ARBA" id="ARBA00023242"/>
    </source>
</evidence>
<dbReference type="GO" id="GO:0006351">
    <property type="term" value="P:DNA-templated transcription"/>
    <property type="evidence" value="ECO:0007669"/>
    <property type="project" value="InterPro"/>
</dbReference>
<dbReference type="InterPro" id="IPR007219">
    <property type="entry name" value="XnlR_reg_dom"/>
</dbReference>
<dbReference type="STRING" id="78410.A0A0P7B5N8"/>
<dbReference type="GO" id="GO:0005634">
    <property type="term" value="C:nucleus"/>
    <property type="evidence" value="ECO:0007669"/>
    <property type="project" value="UniProtKB-SubCell"/>
</dbReference>
<proteinExistence type="predicted"/>
<sequence>MQERIQQLETLVVDLMQKTAPTRSGENLIAAAEHPVTMENVVAPGSNEDIAGVDSPSSECGSMQFSQSGASYVNSAHWAAVLDGIADIKDHLEDEKEGEVLDGSELPNPDHPEWTGPQLLYGCPRLATKEEILASIPPRPVVDRLISRYFNSFEMSPAVLHTVQFLKEYEEFWENPSVTPVVWLDLLFTIMCLATQFQKFRLDAGVPTPSSLAVEQDLDKTVDAFRQKIVQCLVLGNYANGGPSPCTWAMGYHKDPKHFKEISPFTGEMRKRVWATVVELDIGISAQMGHPRLIKQWQADAKEPSNLLDADFDKDTKNMPPPRPETDLTPMLYRLVKARIMTIIGSIWDFPADTRP</sequence>
<protein>
    <recommendedName>
        <fullName evidence="3">Xylanolytic transcriptional activator regulatory domain-containing protein</fullName>
    </recommendedName>
</protein>
<dbReference type="GO" id="GO:0008270">
    <property type="term" value="F:zinc ion binding"/>
    <property type="evidence" value="ECO:0007669"/>
    <property type="project" value="InterPro"/>
</dbReference>
<dbReference type="OrthoDB" id="4934715at2759"/>
<dbReference type="GO" id="GO:0003677">
    <property type="term" value="F:DNA binding"/>
    <property type="evidence" value="ECO:0007669"/>
    <property type="project" value="InterPro"/>
</dbReference>
<dbReference type="InterPro" id="IPR050613">
    <property type="entry name" value="Sec_Metabolite_Reg"/>
</dbReference>
<gene>
    <name evidence="4" type="ORF">AK830_g4834</name>
</gene>
<reference evidence="4 5" key="1">
    <citation type="submission" date="2015-09" db="EMBL/GenBank/DDBJ databases">
        <title>Draft genome of a European isolate of the apple canker pathogen Neonectria ditissima.</title>
        <authorList>
            <person name="Gomez-Cortecero A."/>
            <person name="Harrison R.J."/>
            <person name="Armitage A.D."/>
        </authorList>
    </citation>
    <scope>NUCLEOTIDE SEQUENCE [LARGE SCALE GENOMIC DNA]</scope>
    <source>
        <strain evidence="4 5">R09/05</strain>
    </source>
</reference>
<dbReference type="EMBL" id="LKCW01000060">
    <property type="protein sequence ID" value="KPM41733.1"/>
    <property type="molecule type" value="Genomic_DNA"/>
</dbReference>
<dbReference type="CDD" id="cd12148">
    <property type="entry name" value="fungal_TF_MHR"/>
    <property type="match status" value="1"/>
</dbReference>
<name>A0A0P7B5N8_9HYPO</name>
<evidence type="ECO:0000313" key="4">
    <source>
        <dbReference type="EMBL" id="KPM41733.1"/>
    </source>
</evidence>
<keyword evidence="2" id="KW-0539">Nucleus</keyword>
<organism evidence="4 5">
    <name type="scientific">Neonectria ditissima</name>
    <dbReference type="NCBI Taxonomy" id="78410"/>
    <lineage>
        <taxon>Eukaryota</taxon>
        <taxon>Fungi</taxon>
        <taxon>Dikarya</taxon>
        <taxon>Ascomycota</taxon>
        <taxon>Pezizomycotina</taxon>
        <taxon>Sordariomycetes</taxon>
        <taxon>Hypocreomycetidae</taxon>
        <taxon>Hypocreales</taxon>
        <taxon>Nectriaceae</taxon>
        <taxon>Neonectria</taxon>
    </lineage>
</organism>
<keyword evidence="5" id="KW-1185">Reference proteome</keyword>
<feature type="domain" description="Xylanolytic transcriptional activator regulatory" evidence="3">
    <location>
        <begin position="249"/>
        <end position="321"/>
    </location>
</feature>
<dbReference type="Proteomes" id="UP000050424">
    <property type="component" value="Unassembled WGS sequence"/>
</dbReference>
<dbReference type="PANTHER" id="PTHR31001:SF74">
    <property type="entry name" value="ZN(II)2CYS6 TRANSCRIPTION FACTOR (EUROFUNG)"/>
    <property type="match status" value="1"/>
</dbReference>
<dbReference type="Pfam" id="PF04082">
    <property type="entry name" value="Fungal_trans"/>
    <property type="match status" value="1"/>
</dbReference>
<comment type="subcellular location">
    <subcellularLocation>
        <location evidence="1">Nucleus</location>
    </subcellularLocation>
</comment>
<evidence type="ECO:0000256" key="1">
    <source>
        <dbReference type="ARBA" id="ARBA00004123"/>
    </source>
</evidence>